<dbReference type="KEGG" id="fpf:DCC35_09970"/>
<comment type="cofactor">
    <cofactor evidence="1">
        <name>Mg(2+)</name>
        <dbReference type="ChEBI" id="CHEBI:18420"/>
    </cofactor>
</comment>
<evidence type="ECO:0000256" key="7">
    <source>
        <dbReference type="ARBA" id="ARBA00022832"/>
    </source>
</evidence>
<keyword evidence="9" id="KW-0460">Magnesium</keyword>
<evidence type="ECO:0000256" key="1">
    <source>
        <dbReference type="ARBA" id="ARBA00001946"/>
    </source>
</evidence>
<evidence type="ECO:0000256" key="11">
    <source>
        <dbReference type="ARBA" id="ARBA00023136"/>
    </source>
</evidence>
<organism evidence="17 18">
    <name type="scientific">Mangrovivirga cuniculi</name>
    <dbReference type="NCBI Taxonomy" id="2715131"/>
    <lineage>
        <taxon>Bacteria</taxon>
        <taxon>Pseudomonadati</taxon>
        <taxon>Bacteroidota</taxon>
        <taxon>Cytophagia</taxon>
        <taxon>Cytophagales</taxon>
        <taxon>Mangrovivirgaceae</taxon>
        <taxon>Mangrovivirga</taxon>
    </lineage>
</organism>
<evidence type="ECO:0000256" key="3">
    <source>
        <dbReference type="ARBA" id="ARBA00005005"/>
    </source>
</evidence>
<evidence type="ECO:0000313" key="17">
    <source>
        <dbReference type="EMBL" id="QCK15049.1"/>
    </source>
</evidence>
<keyword evidence="8" id="KW-0067">ATP-binding</keyword>
<dbReference type="SUPFAM" id="SSF56801">
    <property type="entry name" value="Acetyl-CoA synthetase-like"/>
    <property type="match status" value="1"/>
</dbReference>
<gene>
    <name evidence="17" type="ORF">DCC35_09970</name>
</gene>
<evidence type="ECO:0000256" key="13">
    <source>
        <dbReference type="ARBA" id="ARBA00039545"/>
    </source>
</evidence>
<dbReference type="PANTHER" id="PTHR43767:SF8">
    <property type="entry name" value="LONG-CHAIN-FATTY-ACID--COA LIGASE"/>
    <property type="match status" value="1"/>
</dbReference>
<dbReference type="Gene3D" id="3.40.50.980">
    <property type="match status" value="2"/>
</dbReference>
<dbReference type="Pfam" id="PF13193">
    <property type="entry name" value="AMP-binding_C"/>
    <property type="match status" value="1"/>
</dbReference>
<evidence type="ECO:0000256" key="5">
    <source>
        <dbReference type="ARBA" id="ARBA00022598"/>
    </source>
</evidence>
<reference evidence="17 18" key="1">
    <citation type="submission" date="2018-04" db="EMBL/GenBank/DDBJ databases">
        <title>Complete genome uncultured novel isolate.</title>
        <authorList>
            <person name="Merlino G."/>
        </authorList>
    </citation>
    <scope>NUCLEOTIDE SEQUENCE [LARGE SCALE GENOMIC DNA]</scope>
    <source>
        <strain evidence="18">R1DC9</strain>
    </source>
</reference>
<dbReference type="FunFam" id="3.30.300.30:FF:000006">
    <property type="entry name" value="Long-chain-fatty-acid--CoA ligase FadD"/>
    <property type="match status" value="1"/>
</dbReference>
<keyword evidence="7" id="KW-0276">Fatty acid metabolism</keyword>
<evidence type="ECO:0000259" key="16">
    <source>
        <dbReference type="Pfam" id="PF13193"/>
    </source>
</evidence>
<keyword evidence="6" id="KW-0547">Nucleotide-binding</keyword>
<sequence length="560" mass="62585">MTESIWLKNYPKGVPHTIDPDKYSSLVDLFEESVKTYKDRVAYINMGKSITFGELDDLSKRFASYLQNELNIKKGDRVAIQMPNCLQYPVAMFGVLRAGAIVVNTNPLYTAREMEHQFKDSGVGTVIMIANFASNLEKIIDKTNIKNVIITELGDMLGFLKGNIVNLVVKYVKKMVPEYNLPGAIKFKDTLKADAEGYDRVPVSGQDLAFLQYTGGTTGVSKGAMLTHRNIIANAEQTHGWMKPKLVEGEELMVTALPLYHIFALTVNCILMFKIGASNLLITNPRDMKAYCKELTKYDFTVMTGVNTLFNGMLNHEDFKKIDFSKLKFSVGGGMAVQRSVAEKWQKETNSTLIEGYGLTESSPVLNCNPLDGSDKIGTIGLPLPSTLIKIVDDEGNELPQGERGELCAYGPQIMKGYWQNEEATENVMNDGWLKTGDIAEMDTDGFFKIVDRKKEMINVSGFNVYPNEVEDAIAAHDKVLEVGAIGVPDDKSTEAVKVYVVKKEDDLTEDELHAYCKENLTGYKRPKYVEFTDELPKSNVGKILRRVLRDNDPMVRDNS</sequence>
<keyword evidence="18" id="KW-1185">Reference proteome</keyword>
<comment type="subcellular location">
    <subcellularLocation>
        <location evidence="2">Membrane</location>
        <topology evidence="2">Peripheral membrane protein</topology>
    </subcellularLocation>
</comment>
<evidence type="ECO:0000256" key="9">
    <source>
        <dbReference type="ARBA" id="ARBA00022842"/>
    </source>
</evidence>
<comment type="pathway">
    <text evidence="3">Lipid metabolism; fatty acid beta-oxidation.</text>
</comment>
<protein>
    <recommendedName>
        <fullName evidence="13">Long-chain-fatty-acid--CoA ligase</fullName>
        <ecNumber evidence="12">6.2.1.3</ecNumber>
    </recommendedName>
    <alternativeName>
        <fullName evidence="14">Long-chain acyl-CoA synthetase</fullName>
    </alternativeName>
</protein>
<dbReference type="AlphaFoldDB" id="A0A4D7JFT8"/>
<accession>A0A4D7JFT8</accession>
<evidence type="ECO:0000256" key="14">
    <source>
        <dbReference type="ARBA" id="ARBA00042773"/>
    </source>
</evidence>
<proteinExistence type="inferred from homology"/>
<keyword evidence="10" id="KW-0443">Lipid metabolism</keyword>
<evidence type="ECO:0000313" key="18">
    <source>
        <dbReference type="Proteomes" id="UP000298616"/>
    </source>
</evidence>
<keyword evidence="5 17" id="KW-0436">Ligase</keyword>
<evidence type="ECO:0000256" key="6">
    <source>
        <dbReference type="ARBA" id="ARBA00022741"/>
    </source>
</evidence>
<dbReference type="CDD" id="cd05936">
    <property type="entry name" value="FC-FACS_FadD_like"/>
    <property type="match status" value="1"/>
</dbReference>
<evidence type="ECO:0000259" key="15">
    <source>
        <dbReference type="Pfam" id="PF00501"/>
    </source>
</evidence>
<keyword evidence="11" id="KW-0472">Membrane</keyword>
<evidence type="ECO:0000256" key="8">
    <source>
        <dbReference type="ARBA" id="ARBA00022840"/>
    </source>
</evidence>
<dbReference type="GO" id="GO:0016020">
    <property type="term" value="C:membrane"/>
    <property type="evidence" value="ECO:0007669"/>
    <property type="project" value="UniProtKB-SubCell"/>
</dbReference>
<dbReference type="Gene3D" id="2.30.38.10">
    <property type="entry name" value="Luciferase, Domain 3"/>
    <property type="match status" value="1"/>
</dbReference>
<dbReference type="GO" id="GO:0004467">
    <property type="term" value="F:long-chain fatty acid-CoA ligase activity"/>
    <property type="evidence" value="ECO:0007669"/>
    <property type="project" value="UniProtKB-EC"/>
</dbReference>
<dbReference type="PANTHER" id="PTHR43767">
    <property type="entry name" value="LONG-CHAIN-FATTY-ACID--COA LIGASE"/>
    <property type="match status" value="1"/>
</dbReference>
<dbReference type="Gene3D" id="3.30.300.30">
    <property type="match status" value="1"/>
</dbReference>
<dbReference type="FunFam" id="3.40.50.12780:FF:000003">
    <property type="entry name" value="Long-chain-fatty-acid--CoA ligase FadD"/>
    <property type="match status" value="1"/>
</dbReference>
<name>A0A4D7JFT8_9BACT</name>
<evidence type="ECO:0000256" key="12">
    <source>
        <dbReference type="ARBA" id="ARBA00026121"/>
    </source>
</evidence>
<comment type="similarity">
    <text evidence="4">Belongs to the ATP-dependent AMP-binding enzyme family.</text>
</comment>
<dbReference type="InterPro" id="IPR025110">
    <property type="entry name" value="AMP-bd_C"/>
</dbReference>
<dbReference type="EC" id="6.2.1.3" evidence="12"/>
<dbReference type="Pfam" id="PF00501">
    <property type="entry name" value="AMP-binding"/>
    <property type="match status" value="1"/>
</dbReference>
<dbReference type="OrthoDB" id="9778383at2"/>
<dbReference type="RefSeq" id="WP_137090635.1">
    <property type="nucleotide sequence ID" value="NZ_CP028923.1"/>
</dbReference>
<dbReference type="Proteomes" id="UP000298616">
    <property type="component" value="Chromosome"/>
</dbReference>
<evidence type="ECO:0000256" key="4">
    <source>
        <dbReference type="ARBA" id="ARBA00006432"/>
    </source>
</evidence>
<dbReference type="InterPro" id="IPR020845">
    <property type="entry name" value="AMP-binding_CS"/>
</dbReference>
<dbReference type="EMBL" id="CP028923">
    <property type="protein sequence ID" value="QCK15049.1"/>
    <property type="molecule type" value="Genomic_DNA"/>
</dbReference>
<evidence type="ECO:0000256" key="10">
    <source>
        <dbReference type="ARBA" id="ARBA00023098"/>
    </source>
</evidence>
<dbReference type="InterPro" id="IPR045851">
    <property type="entry name" value="AMP-bd_C_sf"/>
</dbReference>
<dbReference type="GO" id="GO:0005524">
    <property type="term" value="F:ATP binding"/>
    <property type="evidence" value="ECO:0007669"/>
    <property type="project" value="UniProtKB-KW"/>
</dbReference>
<dbReference type="InterPro" id="IPR050237">
    <property type="entry name" value="ATP-dep_AMP-bd_enzyme"/>
</dbReference>
<feature type="domain" description="AMP-binding enzyme C-terminal" evidence="16">
    <location>
        <begin position="469"/>
        <end position="543"/>
    </location>
</feature>
<feature type="domain" description="AMP-dependent synthetase/ligase" evidence="15">
    <location>
        <begin position="30"/>
        <end position="419"/>
    </location>
</feature>
<dbReference type="InterPro" id="IPR000873">
    <property type="entry name" value="AMP-dep_synth/lig_dom"/>
</dbReference>
<evidence type="ECO:0000256" key="2">
    <source>
        <dbReference type="ARBA" id="ARBA00004170"/>
    </source>
</evidence>
<dbReference type="PROSITE" id="PS00455">
    <property type="entry name" value="AMP_BINDING"/>
    <property type="match status" value="1"/>
</dbReference>